<feature type="region of interest" description="Disordered" evidence="1">
    <location>
        <begin position="72"/>
        <end position="97"/>
    </location>
</feature>
<sequence length="353" mass="38881">MSQPPIEDRLRRSPNYNNRWLTIIEKASPADRVTETELYEQECILPTSILVLIDQGKTALDALDEIIVATESDQGSTSSKSTRGPSRDASPSARVPPADVLAPAQLPAVPNIFTPPPPKVSLKTFHGDKLEWNEFWQLFDFQIHSQLLPTIVKAQTLFGLLKDDAERAVKADLSSTRPTVDVDHRQIKQQFEAKWPDDILFNVYTTLLCVLSLAETAEVRIGAGPGQVSSSQAVETQGLKVFFQGNDAVQFVSHLRHGPWGSFRAVGVNVEEDIIRPLCLELLLDLTMIDVCRVVELTTNPLNLFEGSPLAACVVGCGWEGVKLGVKNPQHSFRIVEAALQRVDNSAIVISGR</sequence>
<evidence type="ECO:0000256" key="1">
    <source>
        <dbReference type="SAM" id="MobiDB-lite"/>
    </source>
</evidence>
<reference evidence="2 3" key="1">
    <citation type="journal article" date="2015" name="Genome Biol.">
        <title>Comparative genomics of Steinernema reveals deeply conserved gene regulatory networks.</title>
        <authorList>
            <person name="Dillman A.R."/>
            <person name="Macchietto M."/>
            <person name="Porter C.F."/>
            <person name="Rogers A."/>
            <person name="Williams B."/>
            <person name="Antoshechkin I."/>
            <person name="Lee M.M."/>
            <person name="Goodwin Z."/>
            <person name="Lu X."/>
            <person name="Lewis E.E."/>
            <person name="Goodrich-Blair H."/>
            <person name="Stock S.P."/>
            <person name="Adams B.J."/>
            <person name="Sternberg P.W."/>
            <person name="Mortazavi A."/>
        </authorList>
    </citation>
    <scope>NUCLEOTIDE SEQUENCE [LARGE SCALE GENOMIC DNA]</scope>
    <source>
        <strain evidence="2 3">ALL</strain>
    </source>
</reference>
<evidence type="ECO:0000313" key="3">
    <source>
        <dbReference type="Proteomes" id="UP000298663"/>
    </source>
</evidence>
<dbReference type="OrthoDB" id="7444419at2759"/>
<feature type="compositionally biased region" description="Polar residues" evidence="1">
    <location>
        <begin position="72"/>
        <end position="84"/>
    </location>
</feature>
<protein>
    <submittedName>
        <fullName evidence="2">Uncharacterized protein</fullName>
    </submittedName>
</protein>
<proteinExistence type="predicted"/>
<dbReference type="Pfam" id="PF03564">
    <property type="entry name" value="DUF1759"/>
    <property type="match status" value="1"/>
</dbReference>
<dbReference type="Proteomes" id="UP000298663">
    <property type="component" value="Unassembled WGS sequence"/>
</dbReference>
<accession>A0A4U5NKA1</accession>
<dbReference type="AlphaFoldDB" id="A0A4U5NKA1"/>
<dbReference type="EMBL" id="AZBU02000004">
    <property type="protein sequence ID" value="TKR83226.1"/>
    <property type="molecule type" value="Genomic_DNA"/>
</dbReference>
<name>A0A4U5NKA1_STECR</name>
<evidence type="ECO:0000313" key="2">
    <source>
        <dbReference type="EMBL" id="TKR83226.1"/>
    </source>
</evidence>
<organism evidence="2 3">
    <name type="scientific">Steinernema carpocapsae</name>
    <name type="common">Entomopathogenic nematode</name>
    <dbReference type="NCBI Taxonomy" id="34508"/>
    <lineage>
        <taxon>Eukaryota</taxon>
        <taxon>Metazoa</taxon>
        <taxon>Ecdysozoa</taxon>
        <taxon>Nematoda</taxon>
        <taxon>Chromadorea</taxon>
        <taxon>Rhabditida</taxon>
        <taxon>Tylenchina</taxon>
        <taxon>Panagrolaimomorpha</taxon>
        <taxon>Strongyloidoidea</taxon>
        <taxon>Steinernematidae</taxon>
        <taxon>Steinernema</taxon>
    </lineage>
</organism>
<gene>
    <name evidence="2" type="ORF">L596_016850</name>
</gene>
<comment type="caution">
    <text evidence="2">The sequence shown here is derived from an EMBL/GenBank/DDBJ whole genome shotgun (WGS) entry which is preliminary data.</text>
</comment>
<keyword evidence="3" id="KW-1185">Reference proteome</keyword>
<dbReference type="InterPro" id="IPR005312">
    <property type="entry name" value="DUF1759"/>
</dbReference>
<reference evidence="2 3" key="2">
    <citation type="journal article" date="2019" name="G3 (Bethesda)">
        <title>Hybrid Assembly of the Genome of the Entomopathogenic Nematode Steinernema carpocapsae Identifies the X-Chromosome.</title>
        <authorList>
            <person name="Serra L."/>
            <person name="Macchietto M."/>
            <person name="Macias-Munoz A."/>
            <person name="McGill C.J."/>
            <person name="Rodriguez I.M."/>
            <person name="Rodriguez B."/>
            <person name="Murad R."/>
            <person name="Mortazavi A."/>
        </authorList>
    </citation>
    <scope>NUCLEOTIDE SEQUENCE [LARGE SCALE GENOMIC DNA]</scope>
    <source>
        <strain evidence="2 3">ALL</strain>
    </source>
</reference>